<feature type="compositionally biased region" description="Gly residues" evidence="1">
    <location>
        <begin position="1"/>
        <end position="11"/>
    </location>
</feature>
<gene>
    <name evidence="2" type="ORF">SYYSPA8_34710</name>
</gene>
<feature type="compositionally biased region" description="Basic and acidic residues" evidence="1">
    <location>
        <begin position="15"/>
        <end position="30"/>
    </location>
</feature>
<proteinExistence type="predicted"/>
<protein>
    <recommendedName>
        <fullName evidence="4">Molecular chaperone DnaJ</fullName>
    </recommendedName>
</protein>
<dbReference type="RefSeq" id="WP_323451499.1">
    <property type="nucleotide sequence ID" value="NZ_BSBI01000021.1"/>
</dbReference>
<name>A0ABQ5PBF0_9ACTN</name>
<sequence>MSGERCGGCAGTGVTEHERHTVETDPRTGEIRPVVHRWTGACGVCSGTGERL</sequence>
<evidence type="ECO:0000313" key="3">
    <source>
        <dbReference type="Proteomes" id="UP001291653"/>
    </source>
</evidence>
<evidence type="ECO:0000256" key="1">
    <source>
        <dbReference type="SAM" id="MobiDB-lite"/>
    </source>
</evidence>
<keyword evidence="3" id="KW-1185">Reference proteome</keyword>
<evidence type="ECO:0008006" key="4">
    <source>
        <dbReference type="Google" id="ProtNLM"/>
    </source>
</evidence>
<comment type="caution">
    <text evidence="2">The sequence shown here is derived from an EMBL/GenBank/DDBJ whole genome shotgun (WGS) entry which is preliminary data.</text>
</comment>
<dbReference type="EMBL" id="BSBI01000021">
    <property type="protein sequence ID" value="GLF99561.1"/>
    <property type="molecule type" value="Genomic_DNA"/>
</dbReference>
<reference evidence="2 3" key="1">
    <citation type="submission" date="2022-10" db="EMBL/GenBank/DDBJ databases">
        <title>Draft genome sequence of Streptomyces sp. YSPA8.</title>
        <authorList>
            <person name="Moriuchi R."/>
            <person name="Dohra H."/>
            <person name="Yamamura H."/>
            <person name="Kodani S."/>
        </authorList>
    </citation>
    <scope>NUCLEOTIDE SEQUENCE [LARGE SCALE GENOMIC DNA]</scope>
    <source>
        <strain evidence="2 3">YSPA8</strain>
    </source>
</reference>
<dbReference type="Proteomes" id="UP001291653">
    <property type="component" value="Unassembled WGS sequence"/>
</dbReference>
<organism evidence="2 3">
    <name type="scientific">Streptomyces yaizuensis</name>
    <dbReference type="NCBI Taxonomy" id="2989713"/>
    <lineage>
        <taxon>Bacteria</taxon>
        <taxon>Bacillati</taxon>
        <taxon>Actinomycetota</taxon>
        <taxon>Actinomycetes</taxon>
        <taxon>Kitasatosporales</taxon>
        <taxon>Streptomycetaceae</taxon>
        <taxon>Streptomyces</taxon>
    </lineage>
</organism>
<accession>A0ABQ5PBF0</accession>
<feature type="region of interest" description="Disordered" evidence="1">
    <location>
        <begin position="1"/>
        <end position="30"/>
    </location>
</feature>
<evidence type="ECO:0000313" key="2">
    <source>
        <dbReference type="EMBL" id="GLF99561.1"/>
    </source>
</evidence>